<dbReference type="Proteomes" id="UP000315115">
    <property type="component" value="Chromosome 1"/>
</dbReference>
<protein>
    <recommendedName>
        <fullName evidence="3">GIY-YIG domain-containing protein</fullName>
    </recommendedName>
</protein>
<name>A0A510I5Y7_9VIBR</name>
<evidence type="ECO:0000313" key="2">
    <source>
        <dbReference type="Proteomes" id="UP000315115"/>
    </source>
</evidence>
<reference evidence="2" key="1">
    <citation type="submission" date="2019-07" db="EMBL/GenBank/DDBJ databases">
        <title>Complete Genome Sequences of Vibrion rotiferianus strain AM7.</title>
        <authorList>
            <person name="Miyazaki K."/>
            <person name="Wiseschart A."/>
            <person name="Pootanakit K."/>
            <person name="Ishimori K."/>
            <person name="Kitahara K."/>
        </authorList>
    </citation>
    <scope>NUCLEOTIDE SEQUENCE [LARGE SCALE GENOMIC DNA]</scope>
    <source>
        <strain evidence="2">AM7</strain>
    </source>
</reference>
<dbReference type="AlphaFoldDB" id="A0A510I5Y7"/>
<organism evidence="1 2">
    <name type="scientific">Vibrio rotiferianus</name>
    <dbReference type="NCBI Taxonomy" id="190895"/>
    <lineage>
        <taxon>Bacteria</taxon>
        <taxon>Pseudomonadati</taxon>
        <taxon>Pseudomonadota</taxon>
        <taxon>Gammaproteobacteria</taxon>
        <taxon>Vibrionales</taxon>
        <taxon>Vibrionaceae</taxon>
        <taxon>Vibrio</taxon>
    </lineage>
</organism>
<dbReference type="EMBL" id="AP019798">
    <property type="protein sequence ID" value="BBL89029.1"/>
    <property type="molecule type" value="Genomic_DNA"/>
</dbReference>
<dbReference type="RefSeq" id="WP_143692590.1">
    <property type="nucleotide sequence ID" value="NZ_AP019798.1"/>
</dbReference>
<sequence>MNIEDIKMIPKVITNTDDLESEFRELFGLPESANAKSVVYFFCSVNPVPRLRGQSEILYIGKTKQSLKARYFQYSKHLASGSSGCFYEYIINNYGGLRLGYISTDKPDAMEKLYFKEYRASYLENPPKSKVG</sequence>
<proteinExistence type="predicted"/>
<evidence type="ECO:0000313" key="1">
    <source>
        <dbReference type="EMBL" id="BBL89029.1"/>
    </source>
</evidence>
<evidence type="ECO:0008006" key="3">
    <source>
        <dbReference type="Google" id="ProtNLM"/>
    </source>
</evidence>
<accession>A0A510I5Y7</accession>
<gene>
    <name evidence="1" type="ORF">VroAM7_16820</name>
</gene>